<feature type="transmembrane region" description="Helical" evidence="1">
    <location>
        <begin position="101"/>
        <end position="119"/>
    </location>
</feature>
<evidence type="ECO:0000313" key="2">
    <source>
        <dbReference type="EMBL" id="GES06108.1"/>
    </source>
</evidence>
<dbReference type="Proteomes" id="UP000334990">
    <property type="component" value="Unassembled WGS sequence"/>
</dbReference>
<name>A0A5M3WIC3_9ACTN</name>
<keyword evidence="1" id="KW-0812">Transmembrane</keyword>
<protein>
    <submittedName>
        <fullName evidence="2">Uncharacterized protein</fullName>
    </submittedName>
</protein>
<feature type="transmembrane region" description="Helical" evidence="1">
    <location>
        <begin position="139"/>
        <end position="157"/>
    </location>
</feature>
<evidence type="ECO:0000256" key="1">
    <source>
        <dbReference type="SAM" id="Phobius"/>
    </source>
</evidence>
<reference evidence="2 3" key="1">
    <citation type="submission" date="2019-10" db="EMBL/GenBank/DDBJ databases">
        <title>Whole genome shotgun sequence of Acrocarpospora corrugata NBRC 13972.</title>
        <authorList>
            <person name="Ichikawa N."/>
            <person name="Kimura A."/>
            <person name="Kitahashi Y."/>
            <person name="Komaki H."/>
            <person name="Oguchi A."/>
        </authorList>
    </citation>
    <scope>NUCLEOTIDE SEQUENCE [LARGE SCALE GENOMIC DNA]</scope>
    <source>
        <strain evidence="2 3">NBRC 13972</strain>
    </source>
</reference>
<evidence type="ECO:0000313" key="3">
    <source>
        <dbReference type="Proteomes" id="UP000334990"/>
    </source>
</evidence>
<dbReference type="EMBL" id="BLAD01000129">
    <property type="protein sequence ID" value="GES06108.1"/>
    <property type="molecule type" value="Genomic_DNA"/>
</dbReference>
<gene>
    <name evidence="2" type="ORF">Acor_81770</name>
</gene>
<dbReference type="RefSeq" id="WP_155342038.1">
    <property type="nucleotide sequence ID" value="NZ_BAAABN010000013.1"/>
</dbReference>
<dbReference type="AlphaFoldDB" id="A0A5M3WIC3"/>
<organism evidence="2 3">
    <name type="scientific">Acrocarpospora corrugata</name>
    <dbReference type="NCBI Taxonomy" id="35763"/>
    <lineage>
        <taxon>Bacteria</taxon>
        <taxon>Bacillati</taxon>
        <taxon>Actinomycetota</taxon>
        <taxon>Actinomycetes</taxon>
        <taxon>Streptosporangiales</taxon>
        <taxon>Streptosporangiaceae</taxon>
        <taxon>Acrocarpospora</taxon>
    </lineage>
</organism>
<feature type="transmembrane region" description="Helical" evidence="1">
    <location>
        <begin position="62"/>
        <end position="81"/>
    </location>
</feature>
<keyword evidence="1" id="KW-0472">Membrane</keyword>
<dbReference type="OrthoDB" id="5191668at2"/>
<keyword evidence="1" id="KW-1133">Transmembrane helix</keyword>
<keyword evidence="3" id="KW-1185">Reference proteome</keyword>
<comment type="caution">
    <text evidence="2">The sequence shown here is derived from an EMBL/GenBank/DDBJ whole genome shotgun (WGS) entry which is preliminary data.</text>
</comment>
<accession>A0A5M3WIC3</accession>
<sequence length="177" mass="18444">MPAALPFRVIRATAFAVVCAGLAAVAHALGGAGLSAGDFPAGLVISFAAAMPLTSRERSLKLIMLFLAGVQLVLHLLFTVLEAPASGMVVGHVHAELTSGIGMLLVHTWSIVLTAMWLAKGEALLWTLLRTAGARLPHVLALLVALPSLPPVLFVGTDARSVPSRHRTDAISRRGPP</sequence>
<proteinExistence type="predicted"/>